<dbReference type="SUPFAM" id="SSF46689">
    <property type="entry name" value="Homeodomain-like"/>
    <property type="match status" value="1"/>
</dbReference>
<dbReference type="InterPro" id="IPR009057">
    <property type="entry name" value="Homeodomain-like_sf"/>
</dbReference>
<accession>A0A918APM5</accession>
<dbReference type="PANTHER" id="PTHR30055:SF146">
    <property type="entry name" value="HTH-TYPE TRANSCRIPTIONAL DUAL REGULATOR CECR"/>
    <property type="match status" value="1"/>
</dbReference>
<proteinExistence type="predicted"/>
<dbReference type="EMBL" id="BMRG01000004">
    <property type="protein sequence ID" value="GGP54866.1"/>
    <property type="molecule type" value="Genomic_DNA"/>
</dbReference>
<keyword evidence="1 2" id="KW-0238">DNA-binding</keyword>
<organism evidence="4 5">
    <name type="scientific">Saccharothrix coeruleofusca</name>
    <dbReference type="NCBI Taxonomy" id="33919"/>
    <lineage>
        <taxon>Bacteria</taxon>
        <taxon>Bacillati</taxon>
        <taxon>Actinomycetota</taxon>
        <taxon>Actinomycetes</taxon>
        <taxon>Pseudonocardiales</taxon>
        <taxon>Pseudonocardiaceae</taxon>
        <taxon>Saccharothrix</taxon>
    </lineage>
</organism>
<reference evidence="4" key="2">
    <citation type="submission" date="2020-09" db="EMBL/GenBank/DDBJ databases">
        <authorList>
            <person name="Sun Q."/>
            <person name="Ohkuma M."/>
        </authorList>
    </citation>
    <scope>NUCLEOTIDE SEQUENCE</scope>
    <source>
        <strain evidence="4">JCM 3313</strain>
    </source>
</reference>
<dbReference type="InterPro" id="IPR050109">
    <property type="entry name" value="HTH-type_TetR-like_transc_reg"/>
</dbReference>
<dbReference type="PROSITE" id="PS50977">
    <property type="entry name" value="HTH_TETR_2"/>
    <property type="match status" value="1"/>
</dbReference>
<keyword evidence="5" id="KW-1185">Reference proteome</keyword>
<reference evidence="4" key="1">
    <citation type="journal article" date="2014" name="Int. J. Syst. Evol. Microbiol.">
        <title>Complete genome sequence of Corynebacterium casei LMG S-19264T (=DSM 44701T), isolated from a smear-ripened cheese.</title>
        <authorList>
            <consortium name="US DOE Joint Genome Institute (JGI-PGF)"/>
            <person name="Walter F."/>
            <person name="Albersmeier A."/>
            <person name="Kalinowski J."/>
            <person name="Ruckert C."/>
        </authorList>
    </citation>
    <scope>NUCLEOTIDE SEQUENCE</scope>
    <source>
        <strain evidence="4">JCM 3313</strain>
    </source>
</reference>
<feature type="domain" description="HTH tetR-type" evidence="3">
    <location>
        <begin position="10"/>
        <end position="70"/>
    </location>
</feature>
<dbReference type="GO" id="GO:0000976">
    <property type="term" value="F:transcription cis-regulatory region binding"/>
    <property type="evidence" value="ECO:0007669"/>
    <property type="project" value="TreeGrafter"/>
</dbReference>
<evidence type="ECO:0000256" key="1">
    <source>
        <dbReference type="ARBA" id="ARBA00023125"/>
    </source>
</evidence>
<dbReference type="AlphaFoldDB" id="A0A918APM5"/>
<sequence length="194" mass="21004">MPDIPRSTAEARRATVLHRAVPVFARHGYHATPVTAVAEAAGISQAYVFRLFKGKLELFVAALDHCYELICRTLRTSAETAPGAGPDEVLEALGNAYADLIADRDLLMLQIHAQSASDIPEVCEAIRRGYAAVVETARELSGGTDEQVQRFIALGQLCHLIVAADLDGVDAAWARTLTRGMRHPTSRESNSQNP</sequence>
<dbReference type="InterPro" id="IPR001647">
    <property type="entry name" value="HTH_TetR"/>
</dbReference>
<dbReference type="Gene3D" id="1.10.357.10">
    <property type="entry name" value="Tetracycline Repressor, domain 2"/>
    <property type="match status" value="1"/>
</dbReference>
<protein>
    <submittedName>
        <fullName evidence="4">TetR family transcriptional regulator</fullName>
    </submittedName>
</protein>
<dbReference type="PANTHER" id="PTHR30055">
    <property type="entry name" value="HTH-TYPE TRANSCRIPTIONAL REGULATOR RUTR"/>
    <property type="match status" value="1"/>
</dbReference>
<comment type="caution">
    <text evidence="4">The sequence shown here is derived from an EMBL/GenBank/DDBJ whole genome shotgun (WGS) entry which is preliminary data.</text>
</comment>
<evidence type="ECO:0000259" key="3">
    <source>
        <dbReference type="PROSITE" id="PS50977"/>
    </source>
</evidence>
<evidence type="ECO:0000256" key="2">
    <source>
        <dbReference type="PROSITE-ProRule" id="PRU00335"/>
    </source>
</evidence>
<evidence type="ECO:0000313" key="4">
    <source>
        <dbReference type="EMBL" id="GGP54866.1"/>
    </source>
</evidence>
<gene>
    <name evidence="4" type="ORF">GCM10010185_29220</name>
</gene>
<dbReference type="PRINTS" id="PR00455">
    <property type="entry name" value="HTHTETR"/>
</dbReference>
<evidence type="ECO:0000313" key="5">
    <source>
        <dbReference type="Proteomes" id="UP000639606"/>
    </source>
</evidence>
<dbReference type="RefSeq" id="WP_189223745.1">
    <property type="nucleotide sequence ID" value="NZ_BMRG01000004.1"/>
</dbReference>
<name>A0A918APM5_9PSEU</name>
<feature type="DNA-binding region" description="H-T-H motif" evidence="2">
    <location>
        <begin position="33"/>
        <end position="52"/>
    </location>
</feature>
<dbReference type="Proteomes" id="UP000639606">
    <property type="component" value="Unassembled WGS sequence"/>
</dbReference>
<dbReference type="Pfam" id="PF00440">
    <property type="entry name" value="TetR_N"/>
    <property type="match status" value="1"/>
</dbReference>
<dbReference type="GO" id="GO:0003700">
    <property type="term" value="F:DNA-binding transcription factor activity"/>
    <property type="evidence" value="ECO:0007669"/>
    <property type="project" value="TreeGrafter"/>
</dbReference>